<dbReference type="Proteomes" id="UP000029558">
    <property type="component" value="Chromosome"/>
</dbReference>
<dbReference type="GO" id="GO:0005198">
    <property type="term" value="F:structural molecule activity"/>
    <property type="evidence" value="ECO:0007669"/>
    <property type="project" value="UniProtKB-UniRule"/>
</dbReference>
<protein>
    <recommendedName>
        <fullName evidence="4">Flagellin</fullName>
    </recommendedName>
</protein>
<gene>
    <name evidence="5" type="ORF">KU39_1129</name>
</gene>
<evidence type="ECO:0000313" key="6">
    <source>
        <dbReference type="Proteomes" id="UP000029558"/>
    </source>
</evidence>
<dbReference type="Pfam" id="PF07196">
    <property type="entry name" value="Flagellin_IN"/>
    <property type="match status" value="1"/>
</dbReference>
<evidence type="ECO:0000256" key="2">
    <source>
        <dbReference type="ARBA" id="ARBA00022525"/>
    </source>
</evidence>
<evidence type="ECO:0000256" key="4">
    <source>
        <dbReference type="RuleBase" id="RU362073"/>
    </source>
</evidence>
<dbReference type="AlphaFoldDB" id="A0A1L6TAL3"/>
<keyword evidence="5" id="KW-0966">Cell projection</keyword>
<keyword evidence="5" id="KW-0282">Flagellum</keyword>
<evidence type="ECO:0000313" key="5">
    <source>
        <dbReference type="EMBL" id="ALB22312.1"/>
    </source>
</evidence>
<dbReference type="Gene3D" id="6.10.10.10">
    <property type="entry name" value="Flagellar export chaperone, C-terminal domain"/>
    <property type="match status" value="1"/>
</dbReference>
<organism evidence="5 6">
    <name type="scientific">Piscirickettsia salmonis</name>
    <dbReference type="NCBI Taxonomy" id="1238"/>
    <lineage>
        <taxon>Bacteria</taxon>
        <taxon>Pseudomonadati</taxon>
        <taxon>Pseudomonadota</taxon>
        <taxon>Gammaproteobacteria</taxon>
        <taxon>Thiotrichales</taxon>
        <taxon>Piscirickettsiaceae</taxon>
        <taxon>Piscirickettsia</taxon>
    </lineage>
</organism>
<proteinExistence type="inferred from homology"/>
<dbReference type="EMBL" id="CP012508">
    <property type="protein sequence ID" value="ALB22312.1"/>
    <property type="molecule type" value="Genomic_DNA"/>
</dbReference>
<dbReference type="InterPro" id="IPR042187">
    <property type="entry name" value="Flagellin_C_sub2"/>
</dbReference>
<dbReference type="GO" id="GO:0009288">
    <property type="term" value="C:bacterial-type flagellum"/>
    <property type="evidence" value="ECO:0007669"/>
    <property type="project" value="UniProtKB-SubCell"/>
</dbReference>
<dbReference type="InterPro" id="IPR001492">
    <property type="entry name" value="Flagellin"/>
</dbReference>
<accession>A0A1L6TAL3</accession>
<keyword evidence="3 4" id="KW-0975">Bacterial flagellum</keyword>
<dbReference type="InterPro" id="IPR001029">
    <property type="entry name" value="Flagellin_N"/>
</dbReference>
<dbReference type="Gene3D" id="2.170.280.10">
    <property type="entry name" value="f41 fragment of flagellin, middle domain"/>
    <property type="match status" value="1"/>
</dbReference>
<comment type="similarity">
    <text evidence="1 4">Belongs to the bacterial flagellin family.</text>
</comment>
<dbReference type="Pfam" id="PF00669">
    <property type="entry name" value="Flagellin_N"/>
    <property type="match status" value="1"/>
</dbReference>
<dbReference type="Gene3D" id="2.30.220.10">
    <property type="entry name" value="f41 fragment of flagellin, C-terminal domain"/>
    <property type="match status" value="1"/>
</dbReference>
<evidence type="ECO:0000256" key="3">
    <source>
        <dbReference type="ARBA" id="ARBA00023143"/>
    </source>
</evidence>
<name>A0A1L6TAL3_PISSA</name>
<keyword evidence="2 4" id="KW-0964">Secreted</keyword>
<comment type="subcellular location">
    <subcellularLocation>
        <location evidence="4">Secreted</location>
    </subcellularLocation>
    <subcellularLocation>
        <location evidence="4">Bacterial flagellum</location>
    </subcellularLocation>
</comment>
<dbReference type="Gene3D" id="1.20.1330.10">
    <property type="entry name" value="f41 fragment of flagellin, N-terminal domain"/>
    <property type="match status" value="1"/>
</dbReference>
<dbReference type="RefSeq" id="WP_017377414.1">
    <property type="nucleotide sequence ID" value="NZ_CP012508.1"/>
</dbReference>
<dbReference type="OrthoDB" id="9796789at2"/>
<sequence>MGISINTNFTAILGQNRLESVNTEINRVMQRLTTGKRVNTAADDAAGYAIITRMTTRLKGYDTAVRNASDAVSLVQIAGGAVGQQVNMLQRVRTLALQSANDTNNTTDRANLNLEVQEIIEEFGFVAERTKFNGVRLLDGSLANQMFQIGVEVDDTLSLTFGNTKTEVIGMAEYGGGITGSAIGAAQGDNMGALRAGVLGTAGAAADLNAFVNQIVAQSITIAGHAGPAKTVAYAVPGAAGQASSAKDVAKALNTEKASTGVRVEARTRMTLSNLQNPGQISFVLYGDGALLTANPSTGGFAVNVNIADQNDLTSLAAGINDLSGSTGITASLSPDLNEIMLEHADGENIAIENFLNSGTGTMAVQGMDGVAATNLTSGGTDSIAAVGTLQFKSDKQFDIASTVAGTNTVGGIFVGAAGDTKFSLLSSVKDMNILDRFNALLTVEIVDAALDALTTIGAELGAKQNRLDVTIASIENQELNLTSARGRIEDADFAAESTNLSKFQVLLQAGTAMLAQANQLPATALQLLQ</sequence>
<dbReference type="PANTHER" id="PTHR42792">
    <property type="entry name" value="FLAGELLIN"/>
    <property type="match status" value="1"/>
</dbReference>
<dbReference type="SUPFAM" id="SSF64518">
    <property type="entry name" value="Phase 1 flagellin"/>
    <property type="match status" value="1"/>
</dbReference>
<comment type="function">
    <text evidence="4">Flagellin is the subunit protein which polymerizes to form the filaments of bacterial flagella.</text>
</comment>
<reference evidence="5 6" key="1">
    <citation type="journal article" date="2014" name="Genome Announc.">
        <title>Comparative Genome Analysis of Two Isolates of the Fish Pathogen Piscirickettsia salmonis from Different Hosts Reveals Major Differences in Virulence-Associated Secretion Systems.</title>
        <authorList>
            <person name="Bohle H."/>
            <person name="Henriquez P."/>
            <person name="Grothusen H."/>
            <person name="Navas E."/>
            <person name="Sandoval A."/>
            <person name="Bustamante F."/>
            <person name="Bustos P."/>
            <person name="Mancilla M."/>
        </authorList>
    </citation>
    <scope>NUCLEOTIDE SEQUENCE [LARGE SCALE GENOMIC DNA]</scope>
    <source>
        <strain evidence="6">B1-32597</strain>
    </source>
</reference>
<keyword evidence="5" id="KW-0969">Cilium</keyword>
<evidence type="ECO:0000256" key="1">
    <source>
        <dbReference type="ARBA" id="ARBA00005709"/>
    </source>
</evidence>
<dbReference type="Pfam" id="PF00700">
    <property type="entry name" value="Flagellin_C"/>
    <property type="match status" value="1"/>
</dbReference>
<dbReference type="PRINTS" id="PR00207">
    <property type="entry name" value="FLAGELLIN"/>
</dbReference>
<dbReference type="InterPro" id="IPR010810">
    <property type="entry name" value="Flagellin_hook_IN_motif"/>
</dbReference>
<dbReference type="PANTHER" id="PTHR42792:SF2">
    <property type="entry name" value="FLAGELLIN"/>
    <property type="match status" value="1"/>
</dbReference>
<dbReference type="GO" id="GO:0005576">
    <property type="term" value="C:extracellular region"/>
    <property type="evidence" value="ECO:0007669"/>
    <property type="project" value="UniProtKB-SubCell"/>
</dbReference>
<dbReference type="InterPro" id="IPR046358">
    <property type="entry name" value="Flagellin_C"/>
</dbReference>